<keyword evidence="6 13" id="KW-0812">Transmembrane</keyword>
<sequence length="949" mass="108023">MESELRERIPHSDANNKSLESPNGKKRVDFAADEETREDAKQKKTYGRTPDGTVFTVPHTHDMVSQLLSPWEPKNLSDLFILVVLAAHISLLFWLPKSWQVPILPVIFLFWRACYNAGIGILLQWQSNDRRLVLWAKKSNIFENPATGKNPHPKVYALIKSEMETKIPEDYKFEEAPVEYNTWLVFRRVVDVILMCDFISYCVFAISCAGRPEGEGIFFGLSRWTAGIVLFLFNVWVKLDAHRVVKDYAWYWGDFFYLIDQELTFDGVFEMAPHPMYSVGYAGYYGISLMAASYKVLFISIIAHAAQFAFLTLVENPHIEKTYNSPPPRRRSIQLNGDTMSEAQDSDPENSENTGNLPTAVHKLLGLHNTDFHRVTDVAILILQFYIFTFALVTPSTGFYQIFFTASAVLARLWFSLGIGFILNRQSNKKSWTRHFIKFGEDSTEAWRQWKGVYHLSMTLCYATYIAAAWKMYHLPPDWSYGMVLLRHVIGIALIALHLWTVFSIYESLGEFGWFYGDFFFDHAPKLTYSGIYRFLNNPERFLGLAGVWGFAIITWSKTIFFLAFTSHLLTLLFIQFVERPHMEKLYGETMRKDSGLSKSIRRSLPAPIRQWQQGVDRRIETAADFLEEMIEAAGPKLAAGVGHIVKDSKDLFMSYPAKINITQVANDMTGFDPADYELEVEGTPASCQAELDRRSGREGVDGQQSPAATSDYKTPLFEYGAPITVRWSAPHNHGRKDWIGLYMVSDNASREVSRVSSRGRWIATNPGEYDSARVDEGILVADAPVLSRPGRVQGEMTFAGDKLWWTTGVFEFRYHHDGKHNVMAISLPFEIRISRFDEDDVELDASGSMRGAVETALLPVVRNCLDRDPDIAPETVEEPFGGLVEREGKYAKRIVFAVQHMFGIEFAPEVVQADGNVKNLAWRICNAKKVLAPYSMSTRGRSTPTNKY</sequence>
<dbReference type="PANTHER" id="PTHR32138:SF0">
    <property type="entry name" value="PHOSPHATIDYLETHANOLAMINE N-METHYLTRANSFERASE"/>
    <property type="match status" value="1"/>
</dbReference>
<reference evidence="16" key="1">
    <citation type="journal article" date="2020" name="Stud. Mycol.">
        <title>101 Dothideomycetes genomes: a test case for predicting lifestyles and emergence of pathogens.</title>
        <authorList>
            <person name="Haridas S."/>
            <person name="Albert R."/>
            <person name="Binder M."/>
            <person name="Bloem J."/>
            <person name="Labutti K."/>
            <person name="Salamov A."/>
            <person name="Andreopoulos B."/>
            <person name="Baker S."/>
            <person name="Barry K."/>
            <person name="Bills G."/>
            <person name="Bluhm B."/>
            <person name="Cannon C."/>
            <person name="Castanera R."/>
            <person name="Culley D."/>
            <person name="Daum C."/>
            <person name="Ezra D."/>
            <person name="Gonzalez J."/>
            <person name="Henrissat B."/>
            <person name="Kuo A."/>
            <person name="Liang C."/>
            <person name="Lipzen A."/>
            <person name="Lutzoni F."/>
            <person name="Magnuson J."/>
            <person name="Mondo S."/>
            <person name="Nolan M."/>
            <person name="Ohm R."/>
            <person name="Pangilinan J."/>
            <person name="Park H.-J."/>
            <person name="Ramirez L."/>
            <person name="Alfaro M."/>
            <person name="Sun H."/>
            <person name="Tritt A."/>
            <person name="Yoshinaga Y."/>
            <person name="Zwiers L.-H."/>
            <person name="Turgeon B."/>
            <person name="Goodwin S."/>
            <person name="Spatafora J."/>
            <person name="Crous P."/>
            <person name="Grigoriev I."/>
        </authorList>
    </citation>
    <scope>NUCLEOTIDE SEQUENCE</scope>
    <source>
        <strain evidence="16">CBS 262.69</strain>
    </source>
</reference>
<evidence type="ECO:0000256" key="9">
    <source>
        <dbReference type="ARBA" id="ARBA00023098"/>
    </source>
</evidence>
<dbReference type="PROSITE" id="PS51598">
    <property type="entry name" value="SAM_CHO2"/>
    <property type="match status" value="1"/>
</dbReference>
<evidence type="ECO:0000256" key="11">
    <source>
        <dbReference type="ARBA" id="ARBA00023209"/>
    </source>
</evidence>
<evidence type="ECO:0000256" key="14">
    <source>
        <dbReference type="RuleBase" id="RU361122"/>
    </source>
</evidence>
<accession>A0A6G1HKW4</accession>
<feature type="transmembrane region" description="Helical" evidence="13 14">
    <location>
        <begin position="542"/>
        <end position="575"/>
    </location>
</feature>
<protein>
    <recommendedName>
        <fullName evidence="13 14">Phosphatidylethanolamine N-methyltransferase</fullName>
        <shortName evidence="13">PE methyltransferase</shortName>
        <shortName evidence="13 14">PEAMT</shortName>
        <shortName evidence="13">PEMT</shortName>
        <ecNumber evidence="13 14">2.1.1.17</ecNumber>
    </recommendedName>
</protein>
<feature type="transmembrane region" description="Helical" evidence="13 14">
    <location>
        <begin position="101"/>
        <end position="123"/>
    </location>
</feature>
<evidence type="ECO:0000313" key="16">
    <source>
        <dbReference type="EMBL" id="KAF2396650.1"/>
    </source>
</evidence>
<dbReference type="GO" id="GO:0004608">
    <property type="term" value="F:phosphatidylethanolamine N-methyltransferase activity"/>
    <property type="evidence" value="ECO:0007669"/>
    <property type="project" value="UniProtKB-UniRule"/>
</dbReference>
<feature type="transmembrane region" description="Helical" evidence="13 14">
    <location>
        <begin position="485"/>
        <end position="506"/>
    </location>
</feature>
<keyword evidence="5 13" id="KW-0949">S-adenosyl-L-methionine</keyword>
<feature type="compositionally biased region" description="Basic and acidic residues" evidence="15">
    <location>
        <begin position="1"/>
        <end position="11"/>
    </location>
</feature>
<feature type="transmembrane region" description="Helical" evidence="13 14">
    <location>
        <begin position="453"/>
        <end position="473"/>
    </location>
</feature>
<name>A0A6G1HKW4_9PEZI</name>
<comment type="catalytic activity">
    <reaction evidence="13 14">
        <text>a 1,2-diacyl-sn-glycero-3-phosphoethanolamine + S-adenosyl-L-methionine = a 1,2-diacyl-sn-glycero-3-phospho-N-methylethanolamine + S-adenosyl-L-homocysteine + H(+)</text>
        <dbReference type="Rhea" id="RHEA:11164"/>
        <dbReference type="ChEBI" id="CHEBI:15378"/>
        <dbReference type="ChEBI" id="CHEBI:57856"/>
        <dbReference type="ChEBI" id="CHEBI:59789"/>
        <dbReference type="ChEBI" id="CHEBI:64573"/>
        <dbReference type="ChEBI" id="CHEBI:64612"/>
        <dbReference type="EC" id="2.1.1.17"/>
    </reaction>
</comment>
<feature type="transmembrane region" description="Helical" evidence="13 14">
    <location>
        <begin position="216"/>
        <end position="237"/>
    </location>
</feature>
<evidence type="ECO:0000256" key="8">
    <source>
        <dbReference type="ARBA" id="ARBA00022989"/>
    </source>
</evidence>
<keyword evidence="9 13" id="KW-0443">Lipid metabolism</keyword>
<keyword evidence="3 13" id="KW-0489">Methyltransferase</keyword>
<organism evidence="16 17">
    <name type="scientific">Trichodelitschia bisporula</name>
    <dbReference type="NCBI Taxonomy" id="703511"/>
    <lineage>
        <taxon>Eukaryota</taxon>
        <taxon>Fungi</taxon>
        <taxon>Dikarya</taxon>
        <taxon>Ascomycota</taxon>
        <taxon>Pezizomycotina</taxon>
        <taxon>Dothideomycetes</taxon>
        <taxon>Dothideomycetes incertae sedis</taxon>
        <taxon>Phaeotrichales</taxon>
        <taxon>Phaeotrichaceae</taxon>
        <taxon>Trichodelitschia</taxon>
    </lineage>
</organism>
<evidence type="ECO:0000256" key="10">
    <source>
        <dbReference type="ARBA" id="ARBA00023136"/>
    </source>
</evidence>
<dbReference type="InterPro" id="IPR007318">
    <property type="entry name" value="Phopholipid_MeTrfase"/>
</dbReference>
<keyword evidence="10 13" id="KW-0472">Membrane</keyword>
<evidence type="ECO:0000256" key="4">
    <source>
        <dbReference type="ARBA" id="ARBA00022679"/>
    </source>
</evidence>
<feature type="region of interest" description="Disordered" evidence="15">
    <location>
        <begin position="1"/>
        <end position="52"/>
    </location>
</feature>
<keyword evidence="8 13" id="KW-1133">Transmembrane helix</keyword>
<feature type="transmembrane region" description="Helical" evidence="13 14">
    <location>
        <begin position="399"/>
        <end position="423"/>
    </location>
</feature>
<evidence type="ECO:0000256" key="15">
    <source>
        <dbReference type="SAM" id="MobiDB-lite"/>
    </source>
</evidence>
<dbReference type="EMBL" id="ML996706">
    <property type="protein sequence ID" value="KAF2396650.1"/>
    <property type="molecule type" value="Genomic_DNA"/>
</dbReference>
<evidence type="ECO:0000256" key="2">
    <source>
        <dbReference type="ARBA" id="ARBA00022516"/>
    </source>
</evidence>
<evidence type="ECO:0000256" key="3">
    <source>
        <dbReference type="ARBA" id="ARBA00022603"/>
    </source>
</evidence>
<gene>
    <name evidence="16" type="ORF">EJ06DRAFT_545026</name>
</gene>
<dbReference type="PIRSF" id="PIRSF000383">
    <property type="entry name" value="PEAMT"/>
    <property type="match status" value="1"/>
</dbReference>
<evidence type="ECO:0000256" key="7">
    <source>
        <dbReference type="ARBA" id="ARBA00022824"/>
    </source>
</evidence>
<evidence type="ECO:0000256" key="1">
    <source>
        <dbReference type="ARBA" id="ARBA00004127"/>
    </source>
</evidence>
<dbReference type="GO" id="GO:0006656">
    <property type="term" value="P:phosphatidylcholine biosynthetic process"/>
    <property type="evidence" value="ECO:0007669"/>
    <property type="project" value="UniProtKB-UniRule"/>
</dbReference>
<dbReference type="EC" id="2.1.1.17" evidence="13 14"/>
<keyword evidence="4 13" id="KW-0808">Transferase</keyword>
<dbReference type="Proteomes" id="UP000799640">
    <property type="component" value="Unassembled WGS sequence"/>
</dbReference>
<keyword evidence="2 13" id="KW-0444">Lipid biosynthesis</keyword>
<evidence type="ECO:0000256" key="6">
    <source>
        <dbReference type="ARBA" id="ARBA00022692"/>
    </source>
</evidence>
<evidence type="ECO:0000256" key="12">
    <source>
        <dbReference type="ARBA" id="ARBA00023264"/>
    </source>
</evidence>
<keyword evidence="17" id="KW-1185">Reference proteome</keyword>
<keyword evidence="12 13" id="KW-1208">Phospholipid metabolism</keyword>
<feature type="compositionally biased region" description="Basic and acidic residues" evidence="15">
    <location>
        <begin position="691"/>
        <end position="701"/>
    </location>
</feature>
<feature type="transmembrane region" description="Helical" evidence="13 14">
    <location>
        <begin position="76"/>
        <end position="95"/>
    </location>
</feature>
<evidence type="ECO:0000256" key="13">
    <source>
        <dbReference type="HAMAP-Rule" id="MF_03217"/>
    </source>
</evidence>
<dbReference type="Pfam" id="PF04191">
    <property type="entry name" value="PEMT"/>
    <property type="match status" value="2"/>
</dbReference>
<comment type="similarity">
    <text evidence="13 14">Belongs to the class VI-like SAM-binding methyltransferase superfamily. CHO2 family.</text>
</comment>
<proteinExistence type="inferred from homology"/>
<evidence type="ECO:0000256" key="5">
    <source>
        <dbReference type="ARBA" id="ARBA00022691"/>
    </source>
</evidence>
<feature type="region of interest" description="Disordered" evidence="15">
    <location>
        <begin position="691"/>
        <end position="710"/>
    </location>
</feature>
<dbReference type="InterPro" id="IPR016219">
    <property type="entry name" value="Phosphatid-EA_MeTrfase_fun"/>
</dbReference>
<keyword evidence="7 13" id="KW-0256">Endoplasmic reticulum</keyword>
<keyword evidence="11 13" id="KW-0594">Phospholipid biosynthesis</keyword>
<comment type="caution">
    <text evidence="13 14">Lacks conserved residue(s) required for the propagation of feature annotation.</text>
</comment>
<dbReference type="OrthoDB" id="4583at2759"/>
<dbReference type="GO" id="GO:0005789">
    <property type="term" value="C:endoplasmic reticulum membrane"/>
    <property type="evidence" value="ECO:0007669"/>
    <property type="project" value="UniProtKB-SubCell"/>
</dbReference>
<dbReference type="GO" id="GO:0032259">
    <property type="term" value="P:methylation"/>
    <property type="evidence" value="ECO:0007669"/>
    <property type="project" value="UniProtKB-KW"/>
</dbReference>
<dbReference type="AlphaFoldDB" id="A0A6G1HKW4"/>
<dbReference type="HAMAP" id="MF_03217">
    <property type="entry name" value="PEMT"/>
    <property type="match status" value="1"/>
</dbReference>
<dbReference type="PANTHER" id="PTHR32138">
    <property type="entry name" value="PHOSPHATIDYLETHANOLAMINE N-METHYLTRANSFERASE"/>
    <property type="match status" value="1"/>
</dbReference>
<comment type="subcellular location">
    <subcellularLocation>
        <location evidence="1">Endomembrane system</location>
        <topology evidence="1">Multi-pass membrane protein</topology>
    </subcellularLocation>
    <subcellularLocation>
        <location evidence="13 14">Endoplasmic reticulum membrane</location>
        <topology evidence="13 14">Multi-pass membrane protein</topology>
    </subcellularLocation>
</comment>
<comment type="pathway">
    <text evidence="13 14">Phospholipid metabolism; phosphatidylcholine biosynthesis.</text>
</comment>
<comment type="function">
    <text evidence="13 14">Catalyzes the first step of the methylation pathway of phosphatidylcholine biosynthesis, the SAM-dependent methylation of phosphatidylethanolamine (PE) to phosphatidylmonomethylethanolamine (PMME).</text>
</comment>
<evidence type="ECO:0000313" key="17">
    <source>
        <dbReference type="Proteomes" id="UP000799640"/>
    </source>
</evidence>
<feature type="transmembrane region" description="Helical" evidence="13 14">
    <location>
        <begin position="375"/>
        <end position="393"/>
    </location>
</feature>
<dbReference type="UniPathway" id="UPA00753"/>